<feature type="region of interest" description="Disordered" evidence="1">
    <location>
        <begin position="144"/>
        <end position="200"/>
    </location>
</feature>
<feature type="transmembrane region" description="Helical" evidence="2">
    <location>
        <begin position="341"/>
        <end position="362"/>
    </location>
</feature>
<feature type="compositionally biased region" description="Basic and acidic residues" evidence="1">
    <location>
        <begin position="1077"/>
        <end position="1089"/>
    </location>
</feature>
<dbReference type="EMBL" id="KL198056">
    <property type="protein sequence ID" value="KDQ11658.1"/>
    <property type="molecule type" value="Genomic_DNA"/>
</dbReference>
<keyword evidence="2" id="KW-1133">Transmembrane helix</keyword>
<feature type="chain" id="PRO_5001641069" description="SAM domain-containing protein" evidence="3">
    <location>
        <begin position="20"/>
        <end position="1206"/>
    </location>
</feature>
<feature type="compositionally biased region" description="Polar residues" evidence="1">
    <location>
        <begin position="1163"/>
        <end position="1178"/>
    </location>
</feature>
<dbReference type="InParanoid" id="A0A067M799"/>
<dbReference type="Proteomes" id="UP000027195">
    <property type="component" value="Unassembled WGS sequence"/>
</dbReference>
<feature type="compositionally biased region" description="Polar residues" evidence="1">
    <location>
        <begin position="449"/>
        <end position="461"/>
    </location>
</feature>
<name>A0A067M799_BOTB1</name>
<accession>A0A067M799</accession>
<sequence>MRLLAKATVAATFFSTAAALSGHSSRPPDPNIAAAGHFAHSSPHEGPLSSCPVDSSPAININALYKNLTLFGSTRSTDDGGNINTLAQLASPPAPSLASPTATYSAASAPTTTTTTTTVAPRDVYTNINIASYIASYLASSAGPTPPPRSLAGPSPTPAPAPAPTPGPGPGPAPGPTSTLGSPPVHGNTRPAPGSSSVPVARPVAGPCACPAVAAPALTEEQKHFWVYASFGIKINKIHSELYACRAPPVRLPREIHLAWRATELRIRAMRAAIPAPPPEIVSSEIQVLDVDVTTAYTGSAPAIEDSVRAGVTAIDIAFFGFSVFWIGPLALGFVFGAVKLIVRFIVGEMASLLVCILLPVATRVPKSALDANSKGDSSDNDDNDNSNSDQINNDNENHGDDQNHSNITGTDNVDAFELSEEDQHHGEPEPTQELSSLDMEQEQVEPQLPQSVASPTQDSSPLDEVSRTSAIQVCLNESSDGCVTTASRASTSSSTPNATERALMAPAPLVCALERNDLVLAVATSVPLPVSPVLAPVPDFMECSIPLPDSPALGPALDAFPVVELVSLPSLALPTDCFEYTVPLPNSPVIMEQEEVVSQLPLSAALPTQDCSPLEEVSRTSAAQACLNASTSSHESCDGCAAMAASASTSSAISSAIEGASTAPAHLACAMENDDLVLAIATSVPLPVSPVLAPIPNFMACSIPLPDSPALSPVPDASPVVDLVSHPSLAPLPGFLECLVPLPDSPTVGPIADSALDSAADLSPLAPVPSYAECGIQAVPRLRCDLPKPHFKRLFKRVPRDVRHICLSYVPNSFLDDVDGWFGSDLMEMGSFARRFKGMHWVDIIMLTDQQLYNLGILSAGPRGRLLTAFHILREARSMEHPPEQPALVKPATSTVPPPIDYAALVMPPTATAALEVASDVVATASAAGSNSAVAPAVLDGPSPSHAPAAVPEVSAASVDASAAIAGASASVSSPTPEPQEAVPGESQVLAEVEVAVPAKRKSRRSKRTGGLQIAPEPALVTVPQDVPTVSSATSAAPAVVHSSLSSDTTTSTSGISEASGLTQPAAEAEGTAEAKTSEDPNKSRNDGQRLPAARTMKPAIVDAVSAPSITPALTSVSDVLAPIPSATPMTIAAVAPAGPTAARLPAASGSSGSRPAKEASAPSNGEISGSVTTQGSIDARKSQRPLRPGHWTHKLAATLAANAA</sequence>
<feature type="region of interest" description="Disordered" evidence="1">
    <location>
        <begin position="20"/>
        <end position="51"/>
    </location>
</feature>
<evidence type="ECO:0000256" key="3">
    <source>
        <dbReference type="SAM" id="SignalP"/>
    </source>
</evidence>
<reference evidence="5" key="1">
    <citation type="journal article" date="2014" name="Proc. Natl. Acad. Sci. U.S.A.">
        <title>Extensive sampling of basidiomycete genomes demonstrates inadequacy of the white-rot/brown-rot paradigm for wood decay fungi.</title>
        <authorList>
            <person name="Riley R."/>
            <person name="Salamov A.A."/>
            <person name="Brown D.W."/>
            <person name="Nagy L.G."/>
            <person name="Floudas D."/>
            <person name="Held B.W."/>
            <person name="Levasseur A."/>
            <person name="Lombard V."/>
            <person name="Morin E."/>
            <person name="Otillar R."/>
            <person name="Lindquist E.A."/>
            <person name="Sun H."/>
            <person name="LaButti K.M."/>
            <person name="Schmutz J."/>
            <person name="Jabbour D."/>
            <person name="Luo H."/>
            <person name="Baker S.E."/>
            <person name="Pisabarro A.G."/>
            <person name="Walton J.D."/>
            <person name="Blanchette R.A."/>
            <person name="Henrissat B."/>
            <person name="Martin F."/>
            <person name="Cullen D."/>
            <person name="Hibbett D.S."/>
            <person name="Grigoriev I.V."/>
        </authorList>
    </citation>
    <scope>NUCLEOTIDE SEQUENCE [LARGE SCALE GENOMIC DNA]</scope>
    <source>
        <strain evidence="5">FD-172 SS1</strain>
    </source>
</reference>
<keyword evidence="2" id="KW-0812">Transmembrane</keyword>
<organism evidence="4 5">
    <name type="scientific">Botryobasidium botryosum (strain FD-172 SS1)</name>
    <dbReference type="NCBI Taxonomy" id="930990"/>
    <lineage>
        <taxon>Eukaryota</taxon>
        <taxon>Fungi</taxon>
        <taxon>Dikarya</taxon>
        <taxon>Basidiomycota</taxon>
        <taxon>Agaricomycotina</taxon>
        <taxon>Agaricomycetes</taxon>
        <taxon>Cantharellales</taxon>
        <taxon>Botryobasidiaceae</taxon>
        <taxon>Botryobasidium</taxon>
    </lineage>
</organism>
<feature type="compositionally biased region" description="Low complexity" evidence="1">
    <location>
        <begin position="1035"/>
        <end position="1058"/>
    </location>
</feature>
<dbReference type="HOGENOM" id="CLU_270220_0_0_1"/>
<keyword evidence="5" id="KW-1185">Reference proteome</keyword>
<feature type="signal peptide" evidence="3">
    <location>
        <begin position="1"/>
        <end position="19"/>
    </location>
</feature>
<keyword evidence="3" id="KW-0732">Signal</keyword>
<feature type="region of interest" description="Disordered" evidence="1">
    <location>
        <begin position="1035"/>
        <end position="1096"/>
    </location>
</feature>
<feature type="region of interest" description="Disordered" evidence="1">
    <location>
        <begin position="83"/>
        <end position="116"/>
    </location>
</feature>
<dbReference type="InterPro" id="IPR013761">
    <property type="entry name" value="SAM/pointed_sf"/>
</dbReference>
<evidence type="ECO:0000256" key="2">
    <source>
        <dbReference type="SAM" id="Phobius"/>
    </source>
</evidence>
<feature type="compositionally biased region" description="Low complexity" evidence="1">
    <location>
        <begin position="386"/>
        <end position="395"/>
    </location>
</feature>
<feature type="compositionally biased region" description="Pro residues" evidence="1">
    <location>
        <begin position="144"/>
        <end position="175"/>
    </location>
</feature>
<dbReference type="PANTHER" id="PTHR48148">
    <property type="entry name" value="KERATINOCYTE PROLINE-RICH PROTEIN"/>
    <property type="match status" value="1"/>
</dbReference>
<keyword evidence="2" id="KW-0472">Membrane</keyword>
<dbReference type="Gene3D" id="1.10.150.50">
    <property type="entry name" value="Transcription Factor, Ets-1"/>
    <property type="match status" value="1"/>
</dbReference>
<feature type="region of interest" description="Disordered" evidence="1">
    <location>
        <begin position="369"/>
        <end position="468"/>
    </location>
</feature>
<feature type="compositionally biased region" description="Low complexity" evidence="1">
    <location>
        <begin position="85"/>
        <end position="116"/>
    </location>
</feature>
<evidence type="ECO:0008006" key="6">
    <source>
        <dbReference type="Google" id="ProtNLM"/>
    </source>
</evidence>
<evidence type="ECO:0000256" key="1">
    <source>
        <dbReference type="SAM" id="MobiDB-lite"/>
    </source>
</evidence>
<protein>
    <recommendedName>
        <fullName evidence="6">SAM domain-containing protein</fullName>
    </recommendedName>
</protein>
<feature type="transmembrane region" description="Helical" evidence="2">
    <location>
        <begin position="317"/>
        <end position="336"/>
    </location>
</feature>
<dbReference type="PANTHER" id="PTHR48148:SF2">
    <property type="entry name" value="PA14 DOMAIN-CONTAINING PROTEIN"/>
    <property type="match status" value="1"/>
</dbReference>
<dbReference type="AlphaFoldDB" id="A0A067M799"/>
<feature type="region of interest" description="Disordered" evidence="1">
    <location>
        <begin position="1143"/>
        <end position="1194"/>
    </location>
</feature>
<evidence type="ECO:0000313" key="4">
    <source>
        <dbReference type="EMBL" id="KDQ11658.1"/>
    </source>
</evidence>
<dbReference type="SUPFAM" id="SSF47769">
    <property type="entry name" value="SAM/Pointed domain"/>
    <property type="match status" value="1"/>
</dbReference>
<evidence type="ECO:0000313" key="5">
    <source>
        <dbReference type="Proteomes" id="UP000027195"/>
    </source>
</evidence>
<gene>
    <name evidence="4" type="ORF">BOTBODRAFT_177056</name>
</gene>
<feature type="compositionally biased region" description="Low complexity" evidence="1">
    <location>
        <begin position="1143"/>
        <end position="1156"/>
    </location>
</feature>
<feature type="compositionally biased region" description="Low complexity" evidence="1">
    <location>
        <begin position="1067"/>
        <end position="1076"/>
    </location>
</feature>
<proteinExistence type="predicted"/>